<organism evidence="2 3">
    <name type="scientific">Breoghania corrubedonensis</name>
    <dbReference type="NCBI Taxonomy" id="665038"/>
    <lineage>
        <taxon>Bacteria</taxon>
        <taxon>Pseudomonadati</taxon>
        <taxon>Pseudomonadota</taxon>
        <taxon>Alphaproteobacteria</taxon>
        <taxon>Hyphomicrobiales</taxon>
        <taxon>Stappiaceae</taxon>
        <taxon>Breoghania</taxon>
    </lineage>
</organism>
<protein>
    <submittedName>
        <fullName evidence="2">Uncharacterized protein</fullName>
    </submittedName>
</protein>
<evidence type="ECO:0000256" key="1">
    <source>
        <dbReference type="SAM" id="MobiDB-lite"/>
    </source>
</evidence>
<evidence type="ECO:0000313" key="3">
    <source>
        <dbReference type="Proteomes" id="UP000244081"/>
    </source>
</evidence>
<sequence>MSGLHETLPLAPLSPLVGEMSRKCVTGRRQVRYGRLTPLCRLRRHLPLKGGEGRKPVAYGPRALSPLEVKP</sequence>
<dbReference type="EMBL" id="QAYG01000001">
    <property type="protein sequence ID" value="PTW62416.1"/>
    <property type="molecule type" value="Genomic_DNA"/>
</dbReference>
<gene>
    <name evidence="2" type="ORF">C8N35_101459</name>
</gene>
<proteinExistence type="predicted"/>
<feature type="region of interest" description="Disordered" evidence="1">
    <location>
        <begin position="51"/>
        <end position="71"/>
    </location>
</feature>
<accession>A0A2T5VFB9</accession>
<evidence type="ECO:0000313" key="2">
    <source>
        <dbReference type="EMBL" id="PTW62416.1"/>
    </source>
</evidence>
<reference evidence="2 3" key="1">
    <citation type="submission" date="2018-04" db="EMBL/GenBank/DDBJ databases">
        <title>Genomic Encyclopedia of Archaeal and Bacterial Type Strains, Phase II (KMG-II): from individual species to whole genera.</title>
        <authorList>
            <person name="Goeker M."/>
        </authorList>
    </citation>
    <scope>NUCLEOTIDE SEQUENCE [LARGE SCALE GENOMIC DNA]</scope>
    <source>
        <strain evidence="2 3">DSM 23382</strain>
    </source>
</reference>
<comment type="caution">
    <text evidence="2">The sequence shown here is derived from an EMBL/GenBank/DDBJ whole genome shotgun (WGS) entry which is preliminary data.</text>
</comment>
<dbReference type="Proteomes" id="UP000244081">
    <property type="component" value="Unassembled WGS sequence"/>
</dbReference>
<dbReference type="AlphaFoldDB" id="A0A2T5VFB9"/>
<keyword evidence="3" id="KW-1185">Reference proteome</keyword>
<name>A0A2T5VFB9_9HYPH</name>